<dbReference type="Pfam" id="PF11159">
    <property type="entry name" value="DUF2939"/>
    <property type="match status" value="1"/>
</dbReference>
<feature type="compositionally biased region" description="Low complexity" evidence="1">
    <location>
        <begin position="176"/>
        <end position="187"/>
    </location>
</feature>
<comment type="caution">
    <text evidence="2">The sequence shown here is derived from an EMBL/GenBank/DDBJ whole genome shotgun (WGS) entry which is preliminary data.</text>
</comment>
<dbReference type="RefSeq" id="WP_183255156.1">
    <property type="nucleotide sequence ID" value="NZ_BAAAFF010000001.1"/>
</dbReference>
<keyword evidence="3" id="KW-1185">Reference proteome</keyword>
<dbReference type="InterPro" id="IPR021330">
    <property type="entry name" value="DUF2939"/>
</dbReference>
<gene>
    <name evidence="2" type="ORF">HNQ67_002135</name>
</gene>
<organism evidence="2 3">
    <name type="scientific">Brevundimonas basaltis</name>
    <dbReference type="NCBI Taxonomy" id="472166"/>
    <lineage>
        <taxon>Bacteria</taxon>
        <taxon>Pseudomonadati</taxon>
        <taxon>Pseudomonadota</taxon>
        <taxon>Alphaproteobacteria</taxon>
        <taxon>Caulobacterales</taxon>
        <taxon>Caulobacteraceae</taxon>
        <taxon>Brevundimonas</taxon>
    </lineage>
</organism>
<evidence type="ECO:0000313" key="3">
    <source>
        <dbReference type="Proteomes" id="UP000566663"/>
    </source>
</evidence>
<evidence type="ECO:0000256" key="1">
    <source>
        <dbReference type="SAM" id="MobiDB-lite"/>
    </source>
</evidence>
<evidence type="ECO:0000313" key="2">
    <source>
        <dbReference type="EMBL" id="MBB5292611.1"/>
    </source>
</evidence>
<evidence type="ECO:0008006" key="4">
    <source>
        <dbReference type="Google" id="ProtNLM"/>
    </source>
</evidence>
<dbReference type="EMBL" id="JACHFZ010000004">
    <property type="protein sequence ID" value="MBB5292611.1"/>
    <property type="molecule type" value="Genomic_DNA"/>
</dbReference>
<accession>A0A7W8HZ76</accession>
<name>A0A7W8HZ76_9CAUL</name>
<feature type="region of interest" description="Disordered" evidence="1">
    <location>
        <begin position="174"/>
        <end position="193"/>
    </location>
</feature>
<proteinExistence type="predicted"/>
<protein>
    <recommendedName>
        <fullName evidence="4">DUF2939 domain-containing protein</fullName>
    </recommendedName>
</protein>
<dbReference type="AlphaFoldDB" id="A0A7W8HZ76"/>
<sequence>MKKLFGNLLLLAVVAAVISFFAAPAVAFFGIRSAADANDVAGLSRLIDFGAVRQSLRPQLSGNPAAMAPAPTFLEDPIGAVRRQFEPGDGGTAADADAYLSPAALAGLTRGDGRYASQRSSVAEGTSNPTPTPVFWGVNRARMAVSDEGGSRTVFTFERKGPFEWKLVHIGLPDGAAPAPSPEAAAPAPAPKR</sequence>
<dbReference type="Proteomes" id="UP000566663">
    <property type="component" value="Unassembled WGS sequence"/>
</dbReference>
<reference evidence="2 3" key="1">
    <citation type="submission" date="2020-08" db="EMBL/GenBank/DDBJ databases">
        <title>Genomic Encyclopedia of Type Strains, Phase IV (KMG-IV): sequencing the most valuable type-strain genomes for metagenomic binning, comparative biology and taxonomic classification.</title>
        <authorList>
            <person name="Goeker M."/>
        </authorList>
    </citation>
    <scope>NUCLEOTIDE SEQUENCE [LARGE SCALE GENOMIC DNA]</scope>
    <source>
        <strain evidence="2 3">DSM 25335</strain>
    </source>
</reference>